<dbReference type="EMBL" id="JACFYX010000008">
    <property type="protein sequence ID" value="MBG0835512.1"/>
    <property type="molecule type" value="Genomic_DNA"/>
</dbReference>
<keyword evidence="2" id="KW-1185">Reference proteome</keyword>
<dbReference type="AlphaFoldDB" id="A0A931GB43"/>
<evidence type="ECO:0000313" key="2">
    <source>
        <dbReference type="Proteomes" id="UP000596932"/>
    </source>
</evidence>
<dbReference type="RefSeq" id="WP_196474984.1">
    <property type="nucleotide sequence ID" value="NZ_JACFYX020000007.1"/>
</dbReference>
<protein>
    <submittedName>
        <fullName evidence="1">Uncharacterized protein</fullName>
    </submittedName>
</protein>
<accession>A0A931GB43</accession>
<reference evidence="1" key="1">
    <citation type="submission" date="2020-07" db="EMBL/GenBank/DDBJ databases">
        <title>Pseudomonas chaetoceroseae sp. nov., a new member of the Pseudomonas oleovorans group isolated from a culture of Chaetoceros calcitrans.</title>
        <authorList>
            <person name="Girard L."/>
            <person name="Lood C."/>
            <person name="De Mot R."/>
            <person name="Baudart J."/>
        </authorList>
    </citation>
    <scope>NUCLEOTIDE SEQUENCE</scope>
    <source>
        <strain evidence="1">536</strain>
    </source>
</reference>
<organism evidence="1 2">
    <name type="scientific">Pseudomonas chaetocerotis</name>
    <dbReference type="NCBI Taxonomy" id="2758695"/>
    <lineage>
        <taxon>Bacteria</taxon>
        <taxon>Pseudomonadati</taxon>
        <taxon>Pseudomonadota</taxon>
        <taxon>Gammaproteobacteria</taxon>
        <taxon>Pseudomonadales</taxon>
        <taxon>Pseudomonadaceae</taxon>
        <taxon>Pseudomonas</taxon>
    </lineage>
</organism>
<gene>
    <name evidence="1" type="ORF">H3221_10350</name>
</gene>
<comment type="caution">
    <text evidence="1">The sequence shown here is derived from an EMBL/GenBank/DDBJ whole genome shotgun (WGS) entry which is preliminary data.</text>
</comment>
<sequence>MKVTDEQLLDAIWRRMVLSTAKGSVSTYVGGRYGLAGDGHRHYGQDCHIISRESLGLPLSYGHLRKRIISLINAGRLKWITHDCTYWIECERSLEVWNRATAWWAEKGVPGGWDSENQRMRTAPLNDFQGLADELASILLAEFGERFEEKPEAA</sequence>
<proteinExistence type="predicted"/>
<name>A0A931GB43_9PSED</name>
<dbReference type="Proteomes" id="UP000596932">
    <property type="component" value="Unassembled WGS sequence"/>
</dbReference>
<evidence type="ECO:0000313" key="1">
    <source>
        <dbReference type="EMBL" id="MBG0835512.1"/>
    </source>
</evidence>